<proteinExistence type="inferred from homology"/>
<dbReference type="Pfam" id="PF01420">
    <property type="entry name" value="Methylase_S"/>
    <property type="match status" value="1"/>
</dbReference>
<evidence type="ECO:0000256" key="2">
    <source>
        <dbReference type="ARBA" id="ARBA00022747"/>
    </source>
</evidence>
<dbReference type="RefSeq" id="WP_200436248.1">
    <property type="nucleotide sequence ID" value="NZ_JAEHFL010000017.1"/>
</dbReference>
<dbReference type="InterPro" id="IPR000055">
    <property type="entry name" value="Restrct_endonuc_typeI_TRD"/>
</dbReference>
<keyword evidence="6" id="KW-0378">Hydrolase</keyword>
<comment type="similarity">
    <text evidence="1">Belongs to the type-I restriction system S methylase family.</text>
</comment>
<dbReference type="SUPFAM" id="SSF116734">
    <property type="entry name" value="DNA methylase specificity domain"/>
    <property type="match status" value="1"/>
</dbReference>
<dbReference type="Gene3D" id="3.90.220.20">
    <property type="entry name" value="DNA methylase specificity domains"/>
    <property type="match status" value="1"/>
</dbReference>
<reference evidence="6 7" key="1">
    <citation type="submission" date="2020-12" db="EMBL/GenBank/DDBJ databases">
        <title>Draft genome sequence of the commensal strain Corynebacterium tuberculostearicum MFP09/CIP 102622 isolated from human skin.</title>
        <authorList>
            <person name="Boukerb A.M."/>
            <person name="Janvier X."/>
            <person name="Feuilloley M.G.J."/>
            <person name="Groboillot A."/>
        </authorList>
    </citation>
    <scope>NUCLEOTIDE SEQUENCE [LARGE SCALE GENOMIC DNA]</scope>
    <source>
        <strain evidence="6 7">CIP 102622</strain>
    </source>
</reference>
<comment type="caution">
    <text evidence="6">The sequence shown here is derived from an EMBL/GenBank/DDBJ whole genome shotgun (WGS) entry which is preliminary data.</text>
</comment>
<keyword evidence="6" id="KW-0540">Nuclease</keyword>
<evidence type="ECO:0000256" key="3">
    <source>
        <dbReference type="ARBA" id="ARBA00023125"/>
    </source>
</evidence>
<protein>
    <submittedName>
        <fullName evidence="6">Restriction endonuclease subunit S</fullName>
    </submittedName>
</protein>
<dbReference type="EMBL" id="JAEHFL010000017">
    <property type="protein sequence ID" value="MBK3428960.1"/>
    <property type="molecule type" value="Genomic_DNA"/>
</dbReference>
<dbReference type="GO" id="GO:0003677">
    <property type="term" value="F:DNA binding"/>
    <property type="evidence" value="ECO:0007669"/>
    <property type="project" value="UniProtKB-KW"/>
</dbReference>
<evidence type="ECO:0000256" key="1">
    <source>
        <dbReference type="ARBA" id="ARBA00010923"/>
    </source>
</evidence>
<keyword evidence="7" id="KW-1185">Reference proteome</keyword>
<keyword evidence="2" id="KW-0680">Restriction system</keyword>
<dbReference type="InterPro" id="IPR051212">
    <property type="entry name" value="Type-I_RE_S_subunit"/>
</dbReference>
<evidence type="ECO:0000259" key="5">
    <source>
        <dbReference type="Pfam" id="PF01420"/>
    </source>
</evidence>
<comment type="subunit">
    <text evidence="4">The methyltransferase is composed of M and S polypeptides.</text>
</comment>
<dbReference type="InterPro" id="IPR044946">
    <property type="entry name" value="Restrct_endonuc_typeI_TRD_sf"/>
</dbReference>
<accession>A0A8I1LC70</accession>
<dbReference type="Proteomes" id="UP000603369">
    <property type="component" value="Unassembled WGS sequence"/>
</dbReference>
<dbReference type="GO" id="GO:0009307">
    <property type="term" value="P:DNA restriction-modification system"/>
    <property type="evidence" value="ECO:0007669"/>
    <property type="project" value="UniProtKB-KW"/>
</dbReference>
<keyword evidence="3" id="KW-0238">DNA-binding</keyword>
<gene>
    <name evidence="6" type="ORF">JDP02_10645</name>
</gene>
<evidence type="ECO:0000313" key="7">
    <source>
        <dbReference type="Proteomes" id="UP000603369"/>
    </source>
</evidence>
<dbReference type="GO" id="GO:0004519">
    <property type="term" value="F:endonuclease activity"/>
    <property type="evidence" value="ECO:0007669"/>
    <property type="project" value="UniProtKB-KW"/>
</dbReference>
<evidence type="ECO:0000313" key="6">
    <source>
        <dbReference type="EMBL" id="MBK3428960.1"/>
    </source>
</evidence>
<organism evidence="6 7">
    <name type="scientific">Corynebacterium tuberculostearicum</name>
    <dbReference type="NCBI Taxonomy" id="38304"/>
    <lineage>
        <taxon>Bacteria</taxon>
        <taxon>Bacillati</taxon>
        <taxon>Actinomycetota</taxon>
        <taxon>Actinomycetes</taxon>
        <taxon>Mycobacteriales</taxon>
        <taxon>Corynebacteriaceae</taxon>
        <taxon>Corynebacterium</taxon>
    </lineage>
</organism>
<dbReference type="PANTHER" id="PTHR43140:SF1">
    <property type="entry name" value="TYPE I RESTRICTION ENZYME ECOKI SPECIFICITY SUBUNIT"/>
    <property type="match status" value="1"/>
</dbReference>
<feature type="domain" description="Type I restriction modification DNA specificity" evidence="5">
    <location>
        <begin position="16"/>
        <end position="123"/>
    </location>
</feature>
<keyword evidence="6" id="KW-0255">Endonuclease</keyword>
<name>A0A8I1LC70_9CORY</name>
<dbReference type="PANTHER" id="PTHR43140">
    <property type="entry name" value="TYPE-1 RESTRICTION ENZYME ECOKI SPECIFICITY PROTEIN"/>
    <property type="match status" value="1"/>
</dbReference>
<dbReference type="AlphaFoldDB" id="A0A8I1LC70"/>
<evidence type="ECO:0000256" key="4">
    <source>
        <dbReference type="ARBA" id="ARBA00038652"/>
    </source>
</evidence>
<sequence length="167" mass="18777">MSEQQMYFSPAELDRLDLQKDDVVIVEGGAGYGRSAYLDDDLDGWGFQNSIVRFRPYPDVSVGRYVYYALQHAQADRQIELEVSTATLPHFTAEKVGRFRLPLPPLETQRAIADYLDRETAEIDSMLEDITKLRDLLAERRAAVISAAVTGQIDIPASLDDKDKSHA</sequence>